<protein>
    <submittedName>
        <fullName evidence="1">Uncharacterized protein</fullName>
    </submittedName>
</protein>
<reference evidence="1" key="1">
    <citation type="journal article" date="2017" name="Appl. Environ. Microbiol.">
        <title>Molecular characterization of an Endozoicomonas-like organism causing infection in king scallop Pecten maximus L.</title>
        <authorList>
            <person name="Cano I."/>
            <person name="van Aerle R."/>
            <person name="Ross S."/>
            <person name="Verner-Jeffreys D.W."/>
            <person name="Paley R.K."/>
            <person name="Rimmer G."/>
            <person name="Ryder D."/>
            <person name="Hooper P."/>
            <person name="Stone D."/>
            <person name="Feist S.W."/>
        </authorList>
    </citation>
    <scope>NUCLEOTIDE SEQUENCE</scope>
</reference>
<comment type="caution">
    <text evidence="1">The sequence shown here is derived from an EMBL/GenBank/DDBJ whole genome shotgun (WGS) entry which is preliminary data.</text>
</comment>
<name>A0A2H9T5Q3_9ZZZZ</name>
<evidence type="ECO:0000313" key="1">
    <source>
        <dbReference type="EMBL" id="PJE78543.1"/>
    </source>
</evidence>
<organism evidence="1">
    <name type="scientific">invertebrate metagenome</name>
    <dbReference type="NCBI Taxonomy" id="1711999"/>
    <lineage>
        <taxon>unclassified sequences</taxon>
        <taxon>metagenomes</taxon>
        <taxon>organismal metagenomes</taxon>
    </lineage>
</organism>
<accession>A0A2H9T5Q3</accession>
<gene>
    <name evidence="1" type="ORF">CI610_02513</name>
</gene>
<sequence length="249" mass="28680">MEYFQDNTLTTYKTRLPQPLDLKGSWEMGLAEIQYPHSWFNVREGELWLEMIVGGSDNVANVEFDPGAALKLYVKPGYYPNVLNVLEYIWGAKTMVSHGDMFKISTDEIDQRVTLTISTGLRLNLSPMLTKLLGFEYSRFSEGKHTGRNMADVRQGFYSIYVYCPLVEPQMVGDSRVPLVRIVPIEDMPGHVISKEFQPIHYVPLQQRQFQEIEIMLRDDTGKPIPFERGKVVVTLHFKRHSLGSIYQN</sequence>
<dbReference type="EMBL" id="NSIT01000161">
    <property type="protein sequence ID" value="PJE78543.1"/>
    <property type="molecule type" value="Genomic_DNA"/>
</dbReference>
<dbReference type="AlphaFoldDB" id="A0A2H9T5Q3"/>
<proteinExistence type="predicted"/>